<feature type="transmembrane region" description="Helical" evidence="1">
    <location>
        <begin position="38"/>
        <end position="56"/>
    </location>
</feature>
<evidence type="ECO:0000259" key="2">
    <source>
        <dbReference type="SMART" id="SM00267"/>
    </source>
</evidence>
<evidence type="ECO:0000313" key="3">
    <source>
        <dbReference type="EMBL" id="MBL0424488.1"/>
    </source>
</evidence>
<evidence type="ECO:0000256" key="1">
    <source>
        <dbReference type="SAM" id="Phobius"/>
    </source>
</evidence>
<dbReference type="InterPro" id="IPR029787">
    <property type="entry name" value="Nucleotide_cyclase"/>
</dbReference>
<dbReference type="InterPro" id="IPR000160">
    <property type="entry name" value="GGDEF_dom"/>
</dbReference>
<dbReference type="Gene3D" id="3.30.70.270">
    <property type="match status" value="1"/>
</dbReference>
<dbReference type="InterPro" id="IPR043128">
    <property type="entry name" value="Rev_trsase/Diguanyl_cyclase"/>
</dbReference>
<feature type="transmembrane region" description="Helical" evidence="1">
    <location>
        <begin position="62"/>
        <end position="82"/>
    </location>
</feature>
<dbReference type="SUPFAM" id="SSF55073">
    <property type="entry name" value="Nucleotide cyclase"/>
    <property type="match status" value="1"/>
</dbReference>
<organism evidence="3 4">
    <name type="scientific">Ramlibacter alkalitolerans</name>
    <dbReference type="NCBI Taxonomy" id="2039631"/>
    <lineage>
        <taxon>Bacteria</taxon>
        <taxon>Pseudomonadati</taxon>
        <taxon>Pseudomonadota</taxon>
        <taxon>Betaproteobacteria</taxon>
        <taxon>Burkholderiales</taxon>
        <taxon>Comamonadaceae</taxon>
        <taxon>Ramlibacter</taxon>
    </lineage>
</organism>
<keyword evidence="1" id="KW-0812">Transmembrane</keyword>
<proteinExistence type="predicted"/>
<sequence length="386" mass="41917">MTEMIEPAQLWLGAFVGAQVLLVFFCAIQANAYHDRSLLLHSAGTLMGVLSTLALIGRQPLAPTAVLLLVPALAGLQLLDLMSHAGGLRQGRRWLFAASAIVLPLVAVGAAYSAWALVAGIVLWTSIVVLLIVRTVRQSRPWVWWLLPALLALVLASFRLAADAPPYEMDDAIWQAGLLTVWSACTYLATLWRGRIVGETQARMHARKTVDPLTGLVTPLVLAERVHAARHFTRRYGHPSVLMIVHIENLAALTAEFGPEAAESAVLAAASRIRECLLRDGDVAARLTHSRMGVLAEGCAPGEASSTVATRILVAGLKEPLAAARAEYLRFRIVLAAVPPEEMPPKLLMQKLNHRLDQELRAASERRIVTLSPEELIALDPQTTTR</sequence>
<keyword evidence="1" id="KW-1133">Transmembrane helix</keyword>
<protein>
    <submittedName>
        <fullName evidence="3">Diguanylate cyclase</fullName>
    </submittedName>
</protein>
<accession>A0ABS1JJU6</accession>
<keyword evidence="4" id="KW-1185">Reference proteome</keyword>
<name>A0ABS1JJU6_9BURK</name>
<reference evidence="3 4" key="1">
    <citation type="journal article" date="2017" name="Int. J. Syst. Evol. Microbiol.">
        <title>Ramlibacter alkalitolerans sp. nov., alkali-tolerant bacterium isolated from soil of ginseng.</title>
        <authorList>
            <person name="Lee D.H."/>
            <person name="Cha C.J."/>
        </authorList>
    </citation>
    <scope>NUCLEOTIDE SEQUENCE [LARGE SCALE GENOMIC DNA]</scope>
    <source>
        <strain evidence="3 4">KACC 19305</strain>
    </source>
</reference>
<dbReference type="SMART" id="SM00267">
    <property type="entry name" value="GGDEF"/>
    <property type="match status" value="1"/>
</dbReference>
<dbReference type="EMBL" id="JAEQND010000002">
    <property type="protein sequence ID" value="MBL0424488.1"/>
    <property type="molecule type" value="Genomic_DNA"/>
</dbReference>
<feature type="domain" description="GGDEF" evidence="2">
    <location>
        <begin position="197"/>
        <end position="370"/>
    </location>
</feature>
<gene>
    <name evidence="3" type="ORF">JI746_05135</name>
</gene>
<feature type="transmembrane region" description="Helical" evidence="1">
    <location>
        <begin position="12"/>
        <end position="31"/>
    </location>
</feature>
<feature type="transmembrane region" description="Helical" evidence="1">
    <location>
        <begin position="118"/>
        <end position="136"/>
    </location>
</feature>
<feature type="transmembrane region" description="Helical" evidence="1">
    <location>
        <begin position="143"/>
        <end position="161"/>
    </location>
</feature>
<comment type="caution">
    <text evidence="3">The sequence shown here is derived from an EMBL/GenBank/DDBJ whole genome shotgun (WGS) entry which is preliminary data.</text>
</comment>
<dbReference type="Proteomes" id="UP000622707">
    <property type="component" value="Unassembled WGS sequence"/>
</dbReference>
<feature type="transmembrane region" description="Helical" evidence="1">
    <location>
        <begin position="173"/>
        <end position="194"/>
    </location>
</feature>
<keyword evidence="1" id="KW-0472">Membrane</keyword>
<dbReference type="Pfam" id="PF00990">
    <property type="entry name" value="GGDEF"/>
    <property type="match status" value="1"/>
</dbReference>
<feature type="transmembrane region" description="Helical" evidence="1">
    <location>
        <begin position="94"/>
        <end position="112"/>
    </location>
</feature>
<evidence type="ECO:0000313" key="4">
    <source>
        <dbReference type="Proteomes" id="UP000622707"/>
    </source>
</evidence>